<organism evidence="1 2">
    <name type="scientific">Portunus trituberculatus</name>
    <name type="common">Swimming crab</name>
    <name type="synonym">Neptunus trituberculatus</name>
    <dbReference type="NCBI Taxonomy" id="210409"/>
    <lineage>
        <taxon>Eukaryota</taxon>
        <taxon>Metazoa</taxon>
        <taxon>Ecdysozoa</taxon>
        <taxon>Arthropoda</taxon>
        <taxon>Crustacea</taxon>
        <taxon>Multicrustacea</taxon>
        <taxon>Malacostraca</taxon>
        <taxon>Eumalacostraca</taxon>
        <taxon>Eucarida</taxon>
        <taxon>Decapoda</taxon>
        <taxon>Pleocyemata</taxon>
        <taxon>Brachyura</taxon>
        <taxon>Eubrachyura</taxon>
        <taxon>Portunoidea</taxon>
        <taxon>Portunidae</taxon>
        <taxon>Portuninae</taxon>
        <taxon>Portunus</taxon>
    </lineage>
</organism>
<dbReference type="EMBL" id="VSRR010000621">
    <property type="protein sequence ID" value="MPC17789.1"/>
    <property type="molecule type" value="Genomic_DNA"/>
</dbReference>
<proteinExistence type="predicted"/>
<keyword evidence="2" id="KW-1185">Reference proteome</keyword>
<comment type="caution">
    <text evidence="1">The sequence shown here is derived from an EMBL/GenBank/DDBJ whole genome shotgun (WGS) entry which is preliminary data.</text>
</comment>
<reference evidence="1 2" key="1">
    <citation type="submission" date="2019-05" db="EMBL/GenBank/DDBJ databases">
        <title>Another draft genome of Portunus trituberculatus and its Hox gene families provides insights of decapod evolution.</title>
        <authorList>
            <person name="Jeong J.-H."/>
            <person name="Song I."/>
            <person name="Kim S."/>
            <person name="Choi T."/>
            <person name="Kim D."/>
            <person name="Ryu S."/>
            <person name="Kim W."/>
        </authorList>
    </citation>
    <scope>NUCLEOTIDE SEQUENCE [LARGE SCALE GENOMIC DNA]</scope>
    <source>
        <tissue evidence="1">Muscle</tissue>
    </source>
</reference>
<evidence type="ECO:0000313" key="2">
    <source>
        <dbReference type="Proteomes" id="UP000324222"/>
    </source>
</evidence>
<accession>A0A5B7D914</accession>
<dbReference type="Proteomes" id="UP000324222">
    <property type="component" value="Unassembled WGS sequence"/>
</dbReference>
<name>A0A5B7D914_PORTR</name>
<evidence type="ECO:0000313" key="1">
    <source>
        <dbReference type="EMBL" id="MPC17789.1"/>
    </source>
</evidence>
<sequence length="144" mass="15989">MKCTSTLSSFRLRPFSTGFLSSYPFTMPFSPANTCSENVFPSLPPPLSLSHLPSPFSSAWPPPSPVPFKSAMAGFCWSVSCAKRCRTMDTVPWILMPHSPHVYTCTTQDTQVKNVVEVRNLDKGVVEAMWQEVWCGVLGIQGVW</sequence>
<protein>
    <submittedName>
        <fullName evidence="1">Uncharacterized protein</fullName>
    </submittedName>
</protein>
<dbReference type="AlphaFoldDB" id="A0A5B7D914"/>
<gene>
    <name evidence="1" type="ORF">E2C01_010654</name>
</gene>